<evidence type="ECO:0000313" key="2">
    <source>
        <dbReference type="Proteomes" id="UP001165986"/>
    </source>
</evidence>
<dbReference type="SUPFAM" id="SSF88697">
    <property type="entry name" value="PUA domain-like"/>
    <property type="match status" value="1"/>
</dbReference>
<evidence type="ECO:0008006" key="3">
    <source>
        <dbReference type="Google" id="ProtNLM"/>
    </source>
</evidence>
<name>A0AA40SYV7_9NOST</name>
<keyword evidence="2" id="KW-1185">Reference proteome</keyword>
<protein>
    <recommendedName>
        <fullName evidence="3">ASCH domain-containing protein</fullName>
    </recommendedName>
</protein>
<sequence>MNVEINYPPKLKAISIHAPHAYAICLGVKEAEYRSQPTTRRGWVLIHASQSKQSDDYFADYGIDPTTVKRGAIIGAVKIASCVGSPENYVYRLANPIKFSRPIEGVKGKQAIFWGAKTDAEKTAFTLASEQIRAYLLNDPGTSSRNRKS</sequence>
<dbReference type="InterPro" id="IPR015947">
    <property type="entry name" value="PUA-like_sf"/>
</dbReference>
<proteinExistence type="predicted"/>
<dbReference type="EMBL" id="VJXY01000018">
    <property type="protein sequence ID" value="MBD6617615.1"/>
    <property type="molecule type" value="Genomic_DNA"/>
</dbReference>
<comment type="caution">
    <text evidence="1">The sequence shown here is derived from an EMBL/GenBank/DDBJ whole genome shotgun (WGS) entry which is preliminary data.</text>
</comment>
<gene>
    <name evidence="1" type="ORF">FNW02_17710</name>
</gene>
<accession>A0AA40SYV7</accession>
<organism evidence="1 2">
    <name type="scientific">Komarekiella delphini-convector SJRDD-AB1</name>
    <dbReference type="NCBI Taxonomy" id="2593771"/>
    <lineage>
        <taxon>Bacteria</taxon>
        <taxon>Bacillati</taxon>
        <taxon>Cyanobacteriota</taxon>
        <taxon>Cyanophyceae</taxon>
        <taxon>Nostocales</taxon>
        <taxon>Nostocaceae</taxon>
        <taxon>Komarekiella</taxon>
        <taxon>Komarekiella delphini-convector</taxon>
    </lineage>
</organism>
<dbReference type="AlphaFoldDB" id="A0AA40SYV7"/>
<dbReference type="Gene3D" id="2.30.130.30">
    <property type="entry name" value="Hypothetical protein"/>
    <property type="match status" value="1"/>
</dbReference>
<dbReference type="Proteomes" id="UP001165986">
    <property type="component" value="Unassembled WGS sequence"/>
</dbReference>
<dbReference type="RefSeq" id="WP_191758828.1">
    <property type="nucleotide sequence ID" value="NZ_VJXY01000018.1"/>
</dbReference>
<evidence type="ECO:0000313" key="1">
    <source>
        <dbReference type="EMBL" id="MBD6617615.1"/>
    </source>
</evidence>
<reference evidence="1" key="1">
    <citation type="submission" date="2019-07" db="EMBL/GenBank/DDBJ databases">
        <title>Toxilogical consequences of a new and cryptic species of cyanobacteria (Komarekiella delphini-convector) recovered from the epidermis of a bottlenose dolphin and 1500 ft. in the air.</title>
        <authorList>
            <person name="Brown A.O."/>
            <person name="Dvorak P."/>
            <person name="Villanueva C.D."/>
            <person name="Foss A.J."/>
            <person name="Garvey A.D."/>
            <person name="Gibson Q.A."/>
            <person name="Johansen J.R."/>
            <person name="Casamatta D.A."/>
        </authorList>
    </citation>
    <scope>NUCLEOTIDE SEQUENCE</scope>
    <source>
        <strain evidence="1">SJRDD-AB1</strain>
    </source>
</reference>